<dbReference type="Proteomes" id="UP001056012">
    <property type="component" value="Chromosome 5"/>
</dbReference>
<keyword evidence="3" id="KW-1185">Reference proteome</keyword>
<dbReference type="CDD" id="cd14688">
    <property type="entry name" value="bZIP_YAP"/>
    <property type="match status" value="1"/>
</dbReference>
<dbReference type="VEuPathDB" id="FungiDB:yc1106_06843"/>
<sequence>MDHHSTPGVSYAPCVELQRMRHVAYIRQPGEDWAGITNPKERKRLQNRLNKRVSRQRKKWKLRSEDDDSSDSVSRTATSPAAVSLGAATASSRVIIPSTFSHCSEEDAVRGRAMLQRFADQALERYMRGHPCADHYLKLIQFNIINGFTKNAAVLGYQFDWLICAAVSPFGCDPATYKAYVESVAPSIPSNLMPTKLQLTMRHHPWLDLFPLPRMRDNLLTAVKLLSPEEEQQLFEDIMESGGGKSEWTGLVVWGEPWDPKNWEVSKPFLDRWAWLLKGCPEIIESTNHWRGLRGEMLIPTPGFILEEGEYDAGSW</sequence>
<evidence type="ECO:0000313" key="3">
    <source>
        <dbReference type="Proteomes" id="UP001056012"/>
    </source>
</evidence>
<feature type="compositionally biased region" description="Basic residues" evidence="1">
    <location>
        <begin position="50"/>
        <end position="61"/>
    </location>
</feature>
<evidence type="ECO:0000256" key="1">
    <source>
        <dbReference type="SAM" id="MobiDB-lite"/>
    </source>
</evidence>
<proteinExistence type="predicted"/>
<gene>
    <name evidence="2" type="ORF">yc1106_06843</name>
</gene>
<protein>
    <submittedName>
        <fullName evidence="2">Uncharacterized protein</fullName>
    </submittedName>
</protein>
<dbReference type="EMBL" id="CP089278">
    <property type="protein sequence ID" value="USP79569.1"/>
    <property type="molecule type" value="Genomic_DNA"/>
</dbReference>
<accession>A0A9Q9DV77</accession>
<dbReference type="InterPro" id="IPR021833">
    <property type="entry name" value="DUF3425"/>
</dbReference>
<evidence type="ECO:0000313" key="2">
    <source>
        <dbReference type="EMBL" id="USP79569.1"/>
    </source>
</evidence>
<feature type="region of interest" description="Disordered" evidence="1">
    <location>
        <begin position="50"/>
        <end position="77"/>
    </location>
</feature>
<reference evidence="2" key="1">
    <citation type="submission" date="2021-12" db="EMBL/GenBank/DDBJ databases">
        <title>Curvularia clavata genome.</title>
        <authorList>
            <person name="Cao Y."/>
        </authorList>
    </citation>
    <scope>NUCLEOTIDE SEQUENCE</scope>
    <source>
        <strain evidence="2">Yc1106</strain>
    </source>
</reference>
<dbReference type="OrthoDB" id="2245989at2759"/>
<name>A0A9Q9DV77_CURCL</name>
<dbReference type="PANTHER" id="PTHR38116">
    <property type="entry name" value="CHROMOSOME 7, WHOLE GENOME SHOTGUN SEQUENCE"/>
    <property type="match status" value="1"/>
</dbReference>
<organism evidence="2 3">
    <name type="scientific">Curvularia clavata</name>
    <dbReference type="NCBI Taxonomy" id="95742"/>
    <lineage>
        <taxon>Eukaryota</taxon>
        <taxon>Fungi</taxon>
        <taxon>Dikarya</taxon>
        <taxon>Ascomycota</taxon>
        <taxon>Pezizomycotina</taxon>
        <taxon>Dothideomycetes</taxon>
        <taxon>Pleosporomycetidae</taxon>
        <taxon>Pleosporales</taxon>
        <taxon>Pleosporineae</taxon>
        <taxon>Pleosporaceae</taxon>
        <taxon>Curvularia</taxon>
    </lineage>
</organism>
<dbReference type="PANTHER" id="PTHR38116:SF1">
    <property type="entry name" value="BZIP DOMAIN-CONTAINING PROTEIN"/>
    <property type="match status" value="1"/>
</dbReference>
<dbReference type="Pfam" id="PF11905">
    <property type="entry name" value="DUF3425"/>
    <property type="match status" value="1"/>
</dbReference>
<dbReference type="AlphaFoldDB" id="A0A9Q9DV77"/>